<organism evidence="2">
    <name type="scientific">Octopus bimaculoides</name>
    <name type="common">California two-spotted octopus</name>
    <dbReference type="NCBI Taxonomy" id="37653"/>
    <lineage>
        <taxon>Eukaryota</taxon>
        <taxon>Metazoa</taxon>
        <taxon>Spiralia</taxon>
        <taxon>Lophotrochozoa</taxon>
        <taxon>Mollusca</taxon>
        <taxon>Cephalopoda</taxon>
        <taxon>Coleoidea</taxon>
        <taxon>Octopodiformes</taxon>
        <taxon>Octopoda</taxon>
        <taxon>Incirrata</taxon>
        <taxon>Octopodidae</taxon>
        <taxon>Octopus</taxon>
    </lineage>
</organism>
<accession>A0A0L8HK21</accession>
<protein>
    <recommendedName>
        <fullName evidence="1">UMA domain-containing protein</fullName>
    </recommendedName>
</protein>
<name>A0A0L8HK21_OCTBM</name>
<proteinExistence type="predicted"/>
<dbReference type="EMBL" id="KQ417945">
    <property type="protein sequence ID" value="KOF89572.1"/>
    <property type="molecule type" value="Genomic_DNA"/>
</dbReference>
<sequence>MCVCTPTDFVNCKLKCYLKGICRKFNLKYLFSETFMYLFCKIPNVKSFIETDMFSLLAKIKTGLMVNPVEIADEQKETDYEADGFLLIGETEAEKAKAYGRITSVSNMSPIYGQNAAAVESSKMLKSNVENTNKDCFFEHHTPCNISPLNGIPFKLSPHLEIISKYSDFEIHSIPHENISLQKYHYDFSFEKSLLRDLDQSGDSISSTSFLEQQDLITF</sequence>
<dbReference type="PANTHER" id="PTHR36291:SF1">
    <property type="entry name" value="UBAP1-MVB12-ASSOCIATED (UMA)-DOMAIN CONTAINING PROTEIN 1"/>
    <property type="match status" value="1"/>
</dbReference>
<dbReference type="OrthoDB" id="9872568at2759"/>
<dbReference type="InterPro" id="IPR053292">
    <property type="entry name" value="UBAP1-MVB12_assoc_domain"/>
</dbReference>
<dbReference type="AlphaFoldDB" id="A0A0L8HK21"/>
<feature type="domain" description="UMA" evidence="1">
    <location>
        <begin position="149"/>
        <end position="195"/>
    </location>
</feature>
<evidence type="ECO:0000313" key="2">
    <source>
        <dbReference type="EMBL" id="KOF89572.1"/>
    </source>
</evidence>
<gene>
    <name evidence="2" type="ORF">OCBIM_22012857mg</name>
</gene>
<dbReference type="PANTHER" id="PTHR36291">
    <property type="entry name" value="UBAP1-MVB12-ASSOCIATED (UMA)-DOMAIN CONTAINING PROTEIN 1"/>
    <property type="match status" value="1"/>
</dbReference>
<evidence type="ECO:0000259" key="1">
    <source>
        <dbReference type="PROSITE" id="PS51497"/>
    </source>
</evidence>
<reference evidence="2" key="1">
    <citation type="submission" date="2015-07" db="EMBL/GenBank/DDBJ databases">
        <title>MeaNS - Measles Nucleotide Surveillance Program.</title>
        <authorList>
            <person name="Tran T."/>
            <person name="Druce J."/>
        </authorList>
    </citation>
    <scope>NUCLEOTIDE SEQUENCE</scope>
    <source>
        <strain evidence="2">UCB-OBI-ISO-001</strain>
        <tissue evidence="2">Gonad</tissue>
    </source>
</reference>
<dbReference type="InterPro" id="IPR023340">
    <property type="entry name" value="UMA"/>
</dbReference>
<dbReference type="PROSITE" id="PS51497">
    <property type="entry name" value="UMA"/>
    <property type="match status" value="1"/>
</dbReference>